<evidence type="ECO:0000313" key="3">
    <source>
        <dbReference type="Proteomes" id="UP000323225"/>
    </source>
</evidence>
<protein>
    <submittedName>
        <fullName evidence="2">NAD-dependent epimerase/dehydratase family protein</fullName>
    </submittedName>
</protein>
<evidence type="ECO:0000259" key="1">
    <source>
        <dbReference type="Pfam" id="PF01370"/>
    </source>
</evidence>
<name>A0A5Q6PCF3_VIBCL</name>
<dbReference type="EMBL" id="VUAA01000066">
    <property type="protein sequence ID" value="KAA1252493.1"/>
    <property type="molecule type" value="Genomic_DNA"/>
</dbReference>
<comment type="caution">
    <text evidence="2">The sequence shown here is derived from an EMBL/GenBank/DDBJ whole genome shotgun (WGS) entry which is preliminary data.</text>
</comment>
<reference evidence="2 3" key="1">
    <citation type="submission" date="2019-09" db="EMBL/GenBank/DDBJ databases">
        <authorList>
            <person name="Kritzky A."/>
            <person name="Schelkanova E.Y."/>
            <person name="Alkhova Z.V."/>
            <person name="Smirnova N.I."/>
        </authorList>
    </citation>
    <scope>NUCLEOTIDE SEQUENCE [LARGE SCALE GENOMIC DNA]</scope>
    <source>
        <strain evidence="2 3">M1526</strain>
    </source>
</reference>
<dbReference type="PANTHER" id="PTHR48079">
    <property type="entry name" value="PROTEIN YEEZ"/>
    <property type="match status" value="1"/>
</dbReference>
<feature type="domain" description="NAD-dependent epimerase/dehydratase" evidence="1">
    <location>
        <begin position="3"/>
        <end position="197"/>
    </location>
</feature>
<organism evidence="2 3">
    <name type="scientific">Vibrio cholerae</name>
    <dbReference type="NCBI Taxonomy" id="666"/>
    <lineage>
        <taxon>Bacteria</taxon>
        <taxon>Pseudomonadati</taxon>
        <taxon>Pseudomonadota</taxon>
        <taxon>Gammaproteobacteria</taxon>
        <taxon>Vibrionales</taxon>
        <taxon>Vibrionaceae</taxon>
        <taxon>Vibrio</taxon>
    </lineage>
</organism>
<accession>A0A5Q6PCF3</accession>
<dbReference type="GO" id="GO:0005737">
    <property type="term" value="C:cytoplasm"/>
    <property type="evidence" value="ECO:0007669"/>
    <property type="project" value="TreeGrafter"/>
</dbReference>
<dbReference type="InterPro" id="IPR036291">
    <property type="entry name" value="NAD(P)-bd_dom_sf"/>
</dbReference>
<proteinExistence type="predicted"/>
<dbReference type="RefSeq" id="WP_114730724.1">
    <property type="nucleotide sequence ID" value="NZ_JAJPEH010000032.1"/>
</dbReference>
<sequence>MKVLIAGASGYIGRHVTSLFRESQFEVFVYSRNHMAIPKVGVITSDSSKFNNYFDVVINCARPHWSEYSPNEIAAIEQQLLEQLDQFAAVGAVKIHTSGVWLFGHSSPDELAGFVLKPLDAVKLDVHTIQLALDKDWHVVYCPSLVYGGENCQLKRIIESLSGNILNVAVPSVGLNQYIHVTDIARYYLLLVRERVTQKQHFIAEAKGFSPEEFSQLLLSNNIVQKVTAICWDEFESLNGRDATEVEKLNLLLPVCSRFKPTQSVERYVKNYT</sequence>
<evidence type="ECO:0000313" key="2">
    <source>
        <dbReference type="EMBL" id="KAA1252493.1"/>
    </source>
</evidence>
<dbReference type="AlphaFoldDB" id="A0A5Q6PCF3"/>
<dbReference type="InterPro" id="IPR051783">
    <property type="entry name" value="NAD(P)-dependent_oxidoreduct"/>
</dbReference>
<dbReference type="GO" id="GO:0004029">
    <property type="term" value="F:aldehyde dehydrogenase (NAD+) activity"/>
    <property type="evidence" value="ECO:0007669"/>
    <property type="project" value="TreeGrafter"/>
</dbReference>
<dbReference type="Gene3D" id="3.40.50.720">
    <property type="entry name" value="NAD(P)-binding Rossmann-like Domain"/>
    <property type="match status" value="1"/>
</dbReference>
<dbReference type="SUPFAM" id="SSF51735">
    <property type="entry name" value="NAD(P)-binding Rossmann-fold domains"/>
    <property type="match status" value="1"/>
</dbReference>
<gene>
    <name evidence="2" type="ORF">F0M16_22625</name>
</gene>
<dbReference type="InterPro" id="IPR001509">
    <property type="entry name" value="Epimerase_deHydtase"/>
</dbReference>
<dbReference type="Pfam" id="PF01370">
    <property type="entry name" value="Epimerase"/>
    <property type="match status" value="1"/>
</dbReference>
<dbReference type="Proteomes" id="UP000323225">
    <property type="component" value="Unassembled WGS sequence"/>
</dbReference>
<dbReference type="PANTHER" id="PTHR48079:SF6">
    <property type="entry name" value="NAD(P)-BINDING DOMAIN-CONTAINING PROTEIN-RELATED"/>
    <property type="match status" value="1"/>
</dbReference>